<dbReference type="CDD" id="cd05379">
    <property type="entry name" value="CAP_bacterial"/>
    <property type="match status" value="1"/>
</dbReference>
<evidence type="ECO:0000259" key="1">
    <source>
        <dbReference type="Pfam" id="PF00188"/>
    </source>
</evidence>
<dbReference type="EMBL" id="BMMV01000027">
    <property type="protein sequence ID" value="GGK22703.1"/>
    <property type="molecule type" value="Genomic_DNA"/>
</dbReference>
<organism evidence="3 4">
    <name type="scientific">Streptomyces camponoticapitis</name>
    <dbReference type="NCBI Taxonomy" id="1616125"/>
    <lineage>
        <taxon>Bacteria</taxon>
        <taxon>Bacillati</taxon>
        <taxon>Actinomycetota</taxon>
        <taxon>Actinomycetes</taxon>
        <taxon>Kitasatosporales</taxon>
        <taxon>Streptomycetaceae</taxon>
        <taxon>Streptomyces</taxon>
    </lineage>
</organism>
<feature type="domain" description="SCP" evidence="1">
    <location>
        <begin position="170"/>
        <end position="284"/>
    </location>
</feature>
<sequence>MLDLIAGGNVSLPGGALVIRVPGPFDLSVLVTGEDGKVSGDGDFVFYNQPSAPGATLRGDTVTVDAGRLRAGASRVTVVVSAADPAVPLGRLPVPTLTVTGSGGRGLARFTPPRPAHESVLLLVEIYRRGGGWKLRALGQGYVDGLAGIARDFGVEVAEDDPTPDDGFTALVNAERSRSGAPPVRADARLMAAAQAHCAAMAADGRLGSAPGRPGVSLYQRVTAQGYAYLTVAEQLVSGPRTEADFLAYCLLDARLGRTVRDPALSDVGVAHAPAPDGDIFWTAVWAGPLTPRGLAAFASDVVALTNAERGAAGLRPLAGDPRLTAAAQAHSDDMVARGFYSHTGLDGRGPWDRAAAAGCTHRGIGENIACGQRSAAEVVRGWMDSPGHRANILGPDFTHIGIGFRGGGERGTYWTQLFGAAR</sequence>
<dbReference type="Gene3D" id="2.60.60.30">
    <property type="entry name" value="sav2460 like domains"/>
    <property type="match status" value="1"/>
</dbReference>
<comment type="caution">
    <text evidence="3">The sequence shown here is derived from an EMBL/GenBank/DDBJ whole genome shotgun (WGS) entry which is preliminary data.</text>
</comment>
<dbReference type="PANTHER" id="PTHR31157">
    <property type="entry name" value="SCP DOMAIN-CONTAINING PROTEIN"/>
    <property type="match status" value="1"/>
</dbReference>
<dbReference type="PANTHER" id="PTHR31157:SF1">
    <property type="entry name" value="SCP DOMAIN-CONTAINING PROTEIN"/>
    <property type="match status" value="1"/>
</dbReference>
<dbReference type="InterPro" id="IPR003325">
    <property type="entry name" value="TerD"/>
</dbReference>
<dbReference type="RefSeq" id="WP_189111015.1">
    <property type="nucleotide sequence ID" value="NZ_BMMV01000027.1"/>
</dbReference>
<dbReference type="CDD" id="cd06974">
    <property type="entry name" value="TerD_like"/>
    <property type="match status" value="1"/>
</dbReference>
<dbReference type="Pfam" id="PF00188">
    <property type="entry name" value="CAP"/>
    <property type="match status" value="2"/>
</dbReference>
<dbReference type="InterPro" id="IPR035940">
    <property type="entry name" value="CAP_sf"/>
</dbReference>
<dbReference type="InterPro" id="IPR014044">
    <property type="entry name" value="CAP_dom"/>
</dbReference>
<protein>
    <recommendedName>
        <fullName evidence="5">Stress protein</fullName>
    </recommendedName>
</protein>
<name>A0ABQ2ERT0_9ACTN</name>
<reference evidence="4" key="1">
    <citation type="journal article" date="2019" name="Int. J. Syst. Evol. Microbiol.">
        <title>The Global Catalogue of Microorganisms (GCM) 10K type strain sequencing project: providing services to taxonomists for standard genome sequencing and annotation.</title>
        <authorList>
            <consortium name="The Broad Institute Genomics Platform"/>
            <consortium name="The Broad Institute Genome Sequencing Center for Infectious Disease"/>
            <person name="Wu L."/>
            <person name="Ma J."/>
        </authorList>
    </citation>
    <scope>NUCLEOTIDE SEQUENCE [LARGE SCALE GENOMIC DNA]</scope>
    <source>
        <strain evidence="4">CGMCC 4.7275</strain>
    </source>
</reference>
<dbReference type="Proteomes" id="UP000660265">
    <property type="component" value="Unassembled WGS sequence"/>
</dbReference>
<accession>A0ABQ2ERT0</accession>
<feature type="domain" description="SCP" evidence="1">
    <location>
        <begin position="304"/>
        <end position="419"/>
    </location>
</feature>
<dbReference type="SUPFAM" id="SSF55797">
    <property type="entry name" value="PR-1-like"/>
    <property type="match status" value="2"/>
</dbReference>
<evidence type="ECO:0000313" key="3">
    <source>
        <dbReference type="EMBL" id="GGK22703.1"/>
    </source>
</evidence>
<evidence type="ECO:0000259" key="2">
    <source>
        <dbReference type="Pfam" id="PF02342"/>
    </source>
</evidence>
<feature type="domain" description="TerD" evidence="2">
    <location>
        <begin position="25"/>
        <end position="153"/>
    </location>
</feature>
<dbReference type="Gene3D" id="3.40.33.10">
    <property type="entry name" value="CAP"/>
    <property type="match status" value="2"/>
</dbReference>
<dbReference type="Pfam" id="PF02342">
    <property type="entry name" value="TerD"/>
    <property type="match status" value="1"/>
</dbReference>
<proteinExistence type="predicted"/>
<keyword evidence="4" id="KW-1185">Reference proteome</keyword>
<evidence type="ECO:0000313" key="4">
    <source>
        <dbReference type="Proteomes" id="UP000660265"/>
    </source>
</evidence>
<evidence type="ECO:0008006" key="5">
    <source>
        <dbReference type="Google" id="ProtNLM"/>
    </source>
</evidence>
<gene>
    <name evidence="3" type="ORF">GCM10011583_63310</name>
</gene>